<dbReference type="STRING" id="479431.Namu_0715"/>
<dbReference type="PROSITE" id="PS51462">
    <property type="entry name" value="NUDIX"/>
    <property type="match status" value="1"/>
</dbReference>
<keyword evidence="9" id="KW-1185">Reference proteome</keyword>
<name>C8X961_NAKMY</name>
<gene>
    <name evidence="8" type="ordered locus">Namu_0715</name>
</gene>
<dbReference type="Gene3D" id="3.90.79.10">
    <property type="entry name" value="Nucleoside Triphosphate Pyrophosphohydrolase"/>
    <property type="match status" value="1"/>
</dbReference>
<keyword evidence="4 8" id="KW-0378">Hydrolase</keyword>
<evidence type="ECO:0000256" key="1">
    <source>
        <dbReference type="ARBA" id="ARBA00001936"/>
    </source>
</evidence>
<feature type="domain" description="Nudix hydrolase" evidence="7">
    <location>
        <begin position="6"/>
        <end position="203"/>
    </location>
</feature>
<evidence type="ECO:0000313" key="8">
    <source>
        <dbReference type="EMBL" id="ACV77129.1"/>
    </source>
</evidence>
<proteinExistence type="predicted"/>
<organism evidence="8 9">
    <name type="scientific">Nakamurella multipartita (strain ATCC 700099 / DSM 44233 / CIP 104796 / JCM 9543 / NBRC 105858 / Y-104)</name>
    <name type="common">Microsphaera multipartita</name>
    <dbReference type="NCBI Taxonomy" id="479431"/>
    <lineage>
        <taxon>Bacteria</taxon>
        <taxon>Bacillati</taxon>
        <taxon>Actinomycetota</taxon>
        <taxon>Actinomycetes</taxon>
        <taxon>Nakamurellales</taxon>
        <taxon>Nakamurellaceae</taxon>
        <taxon>Nakamurella</taxon>
    </lineage>
</organism>
<comment type="cofactor">
    <cofactor evidence="1">
        <name>Mn(2+)</name>
        <dbReference type="ChEBI" id="CHEBI:29035"/>
    </cofactor>
</comment>
<evidence type="ECO:0000256" key="5">
    <source>
        <dbReference type="ARBA" id="ARBA00022842"/>
    </source>
</evidence>
<dbReference type="eggNOG" id="COG0494">
    <property type="taxonomic scope" value="Bacteria"/>
</dbReference>
<dbReference type="CDD" id="cd18870">
    <property type="entry name" value="NUDIX_AcylCoAdiphos_Nudt19"/>
    <property type="match status" value="1"/>
</dbReference>
<protein>
    <submittedName>
        <fullName evidence="8">NUDIX hydrolase</fullName>
    </submittedName>
</protein>
<dbReference type="Proteomes" id="UP000002218">
    <property type="component" value="Chromosome"/>
</dbReference>
<sequence length="247" mass="26472">MTDTEAIRPAATVMLVRDGVDGLETFVLRRVSAMAFAAGMTVFPGGGVDPGDRDESIGWAGPDRQWWSDALGEDADPALVVAAVRELFEETGVLLASRDGGSPEVLGEDVRAAIIDRRASLAGVLARAGLTIRTDLLRPWANWLTPPGQGRRYDTFFFAAALPAGQQARMVTTEADLGQWRRPADILADAVAGTTKLMPPTRVMLADLAAFASVEQVLAAPRVVTKIRVRREDVARLLAGADLEVPR</sequence>
<dbReference type="EMBL" id="CP001737">
    <property type="protein sequence ID" value="ACV77129.1"/>
    <property type="molecule type" value="Genomic_DNA"/>
</dbReference>
<dbReference type="InterPro" id="IPR000086">
    <property type="entry name" value="NUDIX_hydrolase_dom"/>
</dbReference>
<dbReference type="GO" id="GO:0016818">
    <property type="term" value="F:hydrolase activity, acting on acid anhydrides, in phosphorus-containing anhydrides"/>
    <property type="evidence" value="ECO:0007669"/>
    <property type="project" value="InterPro"/>
</dbReference>
<dbReference type="HOGENOM" id="CLU_059078_0_0_11"/>
<comment type="cofactor">
    <cofactor evidence="2">
        <name>Mg(2+)</name>
        <dbReference type="ChEBI" id="CHEBI:18420"/>
    </cofactor>
</comment>
<reference evidence="8 9" key="2">
    <citation type="journal article" date="2010" name="Stand. Genomic Sci.">
        <title>Complete genome sequence of Nakamurella multipartita type strain (Y-104).</title>
        <authorList>
            <person name="Tice H."/>
            <person name="Mayilraj S."/>
            <person name="Sims D."/>
            <person name="Lapidus A."/>
            <person name="Nolan M."/>
            <person name="Lucas S."/>
            <person name="Glavina Del Rio T."/>
            <person name="Copeland A."/>
            <person name="Cheng J.F."/>
            <person name="Meincke L."/>
            <person name="Bruce D."/>
            <person name="Goodwin L."/>
            <person name="Pitluck S."/>
            <person name="Ivanova N."/>
            <person name="Mavromatis K."/>
            <person name="Ovchinnikova G."/>
            <person name="Pati A."/>
            <person name="Chen A."/>
            <person name="Palaniappan K."/>
            <person name="Land M."/>
            <person name="Hauser L."/>
            <person name="Chang Y.J."/>
            <person name="Jeffries C.D."/>
            <person name="Detter J.C."/>
            <person name="Brettin T."/>
            <person name="Rohde M."/>
            <person name="Goker M."/>
            <person name="Bristow J."/>
            <person name="Eisen J.A."/>
            <person name="Markowitz V."/>
            <person name="Hugenholtz P."/>
            <person name="Kyrpides N.C."/>
            <person name="Klenk H.P."/>
            <person name="Chen F."/>
        </authorList>
    </citation>
    <scope>NUCLEOTIDE SEQUENCE [LARGE SCALE GENOMIC DNA]</scope>
    <source>
        <strain evidence="9">ATCC 700099 / DSM 44233 / CIP 104796 / JCM 9543 / NBRC 105858 / Y-104</strain>
    </source>
</reference>
<evidence type="ECO:0000313" key="9">
    <source>
        <dbReference type="Proteomes" id="UP000002218"/>
    </source>
</evidence>
<evidence type="ECO:0000259" key="7">
    <source>
        <dbReference type="PROSITE" id="PS51462"/>
    </source>
</evidence>
<dbReference type="PANTHER" id="PTHR12318:SF0">
    <property type="entry name" value="ACYL-COENZYME A DIPHOSPHATASE NUDT19"/>
    <property type="match status" value="1"/>
</dbReference>
<dbReference type="PANTHER" id="PTHR12318">
    <property type="entry name" value="TESTOSTERONE-REGULATED PROTEIN RP2"/>
    <property type="match status" value="1"/>
</dbReference>
<dbReference type="KEGG" id="nml:Namu_0715"/>
<dbReference type="GO" id="GO:0046872">
    <property type="term" value="F:metal ion binding"/>
    <property type="evidence" value="ECO:0007669"/>
    <property type="project" value="UniProtKB-KW"/>
</dbReference>
<evidence type="ECO:0000256" key="6">
    <source>
        <dbReference type="ARBA" id="ARBA00023211"/>
    </source>
</evidence>
<dbReference type="RefSeq" id="WP_015746045.1">
    <property type="nucleotide sequence ID" value="NC_013235.1"/>
</dbReference>
<keyword evidence="5" id="KW-0460">Magnesium</keyword>
<keyword evidence="3" id="KW-0479">Metal-binding</keyword>
<dbReference type="InterPro" id="IPR015797">
    <property type="entry name" value="NUDIX_hydrolase-like_dom_sf"/>
</dbReference>
<dbReference type="InterPro" id="IPR039121">
    <property type="entry name" value="NUDT19"/>
</dbReference>
<dbReference type="FunCoup" id="C8X961">
    <property type="interactions" value="82"/>
</dbReference>
<dbReference type="AlphaFoldDB" id="C8X961"/>
<dbReference type="SUPFAM" id="SSF55811">
    <property type="entry name" value="Nudix"/>
    <property type="match status" value="1"/>
</dbReference>
<accession>C8X961</accession>
<evidence type="ECO:0000256" key="2">
    <source>
        <dbReference type="ARBA" id="ARBA00001946"/>
    </source>
</evidence>
<keyword evidence="6" id="KW-0464">Manganese</keyword>
<evidence type="ECO:0000256" key="4">
    <source>
        <dbReference type="ARBA" id="ARBA00022801"/>
    </source>
</evidence>
<dbReference type="InParanoid" id="C8X961"/>
<reference evidence="9" key="1">
    <citation type="submission" date="2009-09" db="EMBL/GenBank/DDBJ databases">
        <title>The complete genome of Nakamurella multipartita DSM 44233.</title>
        <authorList>
            <consortium name="US DOE Joint Genome Institute (JGI-PGF)"/>
            <person name="Lucas S."/>
            <person name="Copeland A."/>
            <person name="Lapidus A."/>
            <person name="Glavina del Rio T."/>
            <person name="Dalin E."/>
            <person name="Tice H."/>
            <person name="Bruce D."/>
            <person name="Goodwin L."/>
            <person name="Pitluck S."/>
            <person name="Kyrpides N."/>
            <person name="Mavromatis K."/>
            <person name="Ivanova N."/>
            <person name="Ovchinnikova G."/>
            <person name="Sims D."/>
            <person name="Meincke L."/>
            <person name="Brettin T."/>
            <person name="Detter J.C."/>
            <person name="Han C."/>
            <person name="Larimer F."/>
            <person name="Land M."/>
            <person name="Hauser L."/>
            <person name="Markowitz V."/>
            <person name="Cheng J.-F."/>
            <person name="Hugenholtz P."/>
            <person name="Woyke T."/>
            <person name="Wu D."/>
            <person name="Klenk H.-P."/>
            <person name="Eisen J.A."/>
        </authorList>
    </citation>
    <scope>NUCLEOTIDE SEQUENCE [LARGE SCALE GENOMIC DNA]</scope>
    <source>
        <strain evidence="9">ATCC 700099 / DSM 44233 / CIP 104796 / JCM 9543 / NBRC 105858 / Y-104</strain>
    </source>
</reference>
<evidence type="ECO:0000256" key="3">
    <source>
        <dbReference type="ARBA" id="ARBA00022723"/>
    </source>
</evidence>